<reference evidence="3 4" key="1">
    <citation type="journal article" date="2016" name="Fungal Biol.">
        <title>The genome of Xylona heveae provides a window into fungal endophytism.</title>
        <authorList>
            <person name="Gazis R."/>
            <person name="Kuo A."/>
            <person name="Riley R."/>
            <person name="LaButti K."/>
            <person name="Lipzen A."/>
            <person name="Lin J."/>
            <person name="Amirebrahimi M."/>
            <person name="Hesse C.N."/>
            <person name="Spatafora J.W."/>
            <person name="Henrissat B."/>
            <person name="Hainaut M."/>
            <person name="Grigoriev I.V."/>
            <person name="Hibbett D.S."/>
        </authorList>
    </citation>
    <scope>NUCLEOTIDE SEQUENCE [LARGE SCALE GENOMIC DNA]</scope>
    <source>
        <strain evidence="3 4">TC161</strain>
    </source>
</reference>
<name>A0A165HGF2_XYLHT</name>
<feature type="transmembrane region" description="Helical" evidence="2">
    <location>
        <begin position="128"/>
        <end position="147"/>
    </location>
</feature>
<dbReference type="STRING" id="1328760.A0A165HGF2"/>
<keyword evidence="4" id="KW-1185">Reference proteome</keyword>
<dbReference type="GO" id="GO:0006813">
    <property type="term" value="P:potassium ion transport"/>
    <property type="evidence" value="ECO:0007669"/>
    <property type="project" value="TreeGrafter"/>
</dbReference>
<keyword evidence="2" id="KW-1133">Transmembrane helix</keyword>
<organism evidence="3 4">
    <name type="scientific">Xylona heveae (strain CBS 132557 / TC161)</name>
    <dbReference type="NCBI Taxonomy" id="1328760"/>
    <lineage>
        <taxon>Eukaryota</taxon>
        <taxon>Fungi</taxon>
        <taxon>Dikarya</taxon>
        <taxon>Ascomycota</taxon>
        <taxon>Pezizomycotina</taxon>
        <taxon>Xylonomycetes</taxon>
        <taxon>Xylonales</taxon>
        <taxon>Xylonaceae</taxon>
        <taxon>Xylona</taxon>
    </lineage>
</organism>
<dbReference type="FunCoup" id="A0A165HGF2">
    <property type="interactions" value="6"/>
</dbReference>
<dbReference type="GO" id="GO:1902600">
    <property type="term" value="P:proton transmembrane transport"/>
    <property type="evidence" value="ECO:0007669"/>
    <property type="project" value="TreeGrafter"/>
</dbReference>
<evidence type="ECO:0000313" key="3">
    <source>
        <dbReference type="EMBL" id="KZF23474.1"/>
    </source>
</evidence>
<dbReference type="InParanoid" id="A0A165HGF2"/>
<dbReference type="GeneID" id="28897505"/>
<dbReference type="Pfam" id="PF10173">
    <property type="entry name" value="Mit_KHE1"/>
    <property type="match status" value="1"/>
</dbReference>
<evidence type="ECO:0000256" key="2">
    <source>
        <dbReference type="SAM" id="Phobius"/>
    </source>
</evidence>
<feature type="region of interest" description="Disordered" evidence="1">
    <location>
        <begin position="269"/>
        <end position="297"/>
    </location>
</feature>
<gene>
    <name evidence="3" type="ORF">L228DRAFT_246246</name>
</gene>
<evidence type="ECO:0008006" key="5">
    <source>
        <dbReference type="Google" id="ProtNLM"/>
    </source>
</evidence>
<protein>
    <recommendedName>
        <fullName evidence="5">Mitochondrial K+-H+ exchange-related-domain-containing protein</fullName>
    </recommendedName>
</protein>
<accession>A0A165HGF2</accession>
<dbReference type="InterPro" id="IPR018786">
    <property type="entry name" value="Mit_KHE1"/>
</dbReference>
<keyword evidence="2" id="KW-0812">Transmembrane</keyword>
<dbReference type="GO" id="GO:0005743">
    <property type="term" value="C:mitochondrial inner membrane"/>
    <property type="evidence" value="ECO:0007669"/>
    <property type="project" value="TreeGrafter"/>
</dbReference>
<evidence type="ECO:0000256" key="1">
    <source>
        <dbReference type="SAM" id="MobiDB-lite"/>
    </source>
</evidence>
<dbReference type="EMBL" id="KV407457">
    <property type="protein sequence ID" value="KZF23474.1"/>
    <property type="molecule type" value="Genomic_DNA"/>
</dbReference>
<dbReference type="RefSeq" id="XP_018189029.1">
    <property type="nucleotide sequence ID" value="XM_018332368.1"/>
</dbReference>
<sequence length="297" mass="34527">MRLHLLPISTRRSLIYCQRLNRHVSPDQTYLDRVTHKASEVWLKWERAEKGWKKSVTEYGNRAMQQIPYEEWGLKSVPPLSARRRDQELKGTRTVDVTFPSSIIPDEKVSDILRTLSTERQSLHRKRMWWSIFWMPFTAPVALIPIIPNIPFFYLCFRAWSHWRALSGSKHVEFLLDNNLIKHVPSSLLDARYRLSQARKQHSTATTSGQDKITYLGNAESDISSSAGEILLLHKSDGKLLAAELEFPELQLEVERAVWQVNRAIKGKKELKNEKDHLHDATKPEGKDVRPDDKKSR</sequence>
<dbReference type="OrthoDB" id="5562676at2759"/>
<dbReference type="PANTHER" id="PTHR28062:SF1">
    <property type="entry name" value="TRANSMEMBRANE PROTEIN"/>
    <property type="match status" value="1"/>
</dbReference>
<dbReference type="PANTHER" id="PTHR28062">
    <property type="entry name" value="K+-H+ EXCHANGE-LIKE PROTEIN"/>
    <property type="match status" value="1"/>
</dbReference>
<keyword evidence="2" id="KW-0472">Membrane</keyword>
<proteinExistence type="predicted"/>
<evidence type="ECO:0000313" key="4">
    <source>
        <dbReference type="Proteomes" id="UP000076632"/>
    </source>
</evidence>
<dbReference type="Proteomes" id="UP000076632">
    <property type="component" value="Unassembled WGS sequence"/>
</dbReference>
<dbReference type="OMA" id="PFFYLAY"/>
<dbReference type="AlphaFoldDB" id="A0A165HGF2"/>